<reference evidence="2" key="2">
    <citation type="submission" date="2023-04" db="EMBL/GenBank/DDBJ databases">
        <title>Paracnuella aquatica gen. nov., sp. nov., a member of the family Chitinophagaceae isolated from a hot spring.</title>
        <authorList>
            <person name="Wang C."/>
        </authorList>
    </citation>
    <scope>NUCLEOTIDE SEQUENCE</scope>
    <source>
        <strain evidence="2">LB-8</strain>
    </source>
</reference>
<reference evidence="2" key="1">
    <citation type="submission" date="2022-09" db="EMBL/GenBank/DDBJ databases">
        <authorList>
            <person name="Yuan C."/>
            <person name="Ke Z."/>
        </authorList>
    </citation>
    <scope>NUCLEOTIDE SEQUENCE</scope>
    <source>
        <strain evidence="2">LB-8</strain>
    </source>
</reference>
<proteinExistence type="predicted"/>
<dbReference type="Proteomes" id="UP001155483">
    <property type="component" value="Unassembled WGS sequence"/>
</dbReference>
<dbReference type="SUPFAM" id="SSF160574">
    <property type="entry name" value="BT0923-like"/>
    <property type="match status" value="1"/>
</dbReference>
<feature type="chain" id="PRO_5040870026" description="Beta-lactamase-inhibitor-like PepSY-like domain-containing protein" evidence="1">
    <location>
        <begin position="25"/>
        <end position="167"/>
    </location>
</feature>
<keyword evidence="1" id="KW-0732">Signal</keyword>
<feature type="signal peptide" evidence="1">
    <location>
        <begin position="1"/>
        <end position="24"/>
    </location>
</feature>
<dbReference type="Gene3D" id="3.10.450.360">
    <property type="match status" value="1"/>
</dbReference>
<comment type="caution">
    <text evidence="2">The sequence shown here is derived from an EMBL/GenBank/DDBJ whole genome shotgun (WGS) entry which is preliminary data.</text>
</comment>
<dbReference type="EMBL" id="JAOTIF010000012">
    <property type="protein sequence ID" value="MCU7550495.1"/>
    <property type="molecule type" value="Genomic_DNA"/>
</dbReference>
<dbReference type="RefSeq" id="WP_279297935.1">
    <property type="nucleotide sequence ID" value="NZ_JAOTIF010000012.1"/>
</dbReference>
<evidence type="ECO:0008006" key="4">
    <source>
        <dbReference type="Google" id="ProtNLM"/>
    </source>
</evidence>
<gene>
    <name evidence="2" type="ORF">OCK74_15360</name>
</gene>
<accession>A0A9X2XX22</accession>
<sequence>MKPKLFLFLKTIFISLVFSGLCLAQENQMVKLPDVVATTNHAKVSPKVLDAFYHYFQDVKDINWTKLDENFFVSFMMKDQQSNALFYKNGYMLYHVSHGYERHLPAQIRKRIKTHPDYFDYNITHVIYINQEDRNVWVAYLEDNKNVILIRIEDDMLEEVERFNKSL</sequence>
<dbReference type="AlphaFoldDB" id="A0A9X2XX22"/>
<evidence type="ECO:0000313" key="2">
    <source>
        <dbReference type="EMBL" id="MCU7550495.1"/>
    </source>
</evidence>
<protein>
    <recommendedName>
        <fullName evidence="4">Beta-lactamase-inhibitor-like PepSY-like domain-containing protein</fullName>
    </recommendedName>
</protein>
<organism evidence="2 3">
    <name type="scientific">Paraflavisolibacter caeni</name>
    <dbReference type="NCBI Taxonomy" id="2982496"/>
    <lineage>
        <taxon>Bacteria</taxon>
        <taxon>Pseudomonadati</taxon>
        <taxon>Bacteroidota</taxon>
        <taxon>Chitinophagia</taxon>
        <taxon>Chitinophagales</taxon>
        <taxon>Chitinophagaceae</taxon>
        <taxon>Paraflavisolibacter</taxon>
    </lineage>
</organism>
<keyword evidence="3" id="KW-1185">Reference proteome</keyword>
<evidence type="ECO:0000256" key="1">
    <source>
        <dbReference type="SAM" id="SignalP"/>
    </source>
</evidence>
<name>A0A9X2XX22_9BACT</name>
<evidence type="ECO:0000313" key="3">
    <source>
        <dbReference type="Proteomes" id="UP001155483"/>
    </source>
</evidence>